<feature type="chain" id="PRO_5032474477" evidence="3">
    <location>
        <begin position="32"/>
        <end position="359"/>
    </location>
</feature>
<dbReference type="SUPFAM" id="SSF53850">
    <property type="entry name" value="Periplasmic binding protein-like II"/>
    <property type="match status" value="1"/>
</dbReference>
<dbReference type="PROSITE" id="PS51318">
    <property type="entry name" value="TAT"/>
    <property type="match status" value="1"/>
</dbReference>
<gene>
    <name evidence="4" type="ORF">DLJ53_09140</name>
</gene>
<dbReference type="AlphaFoldDB" id="A0A8B2NZY1"/>
<dbReference type="EMBL" id="QHHQ01000002">
    <property type="protein sequence ID" value="RAI01577.1"/>
    <property type="molecule type" value="Genomic_DNA"/>
</dbReference>
<evidence type="ECO:0000256" key="3">
    <source>
        <dbReference type="SAM" id="SignalP"/>
    </source>
</evidence>
<accession>A0A8B2NZY1</accession>
<keyword evidence="5" id="KW-1185">Reference proteome</keyword>
<comment type="caution">
    <text evidence="4">The sequence shown here is derived from an EMBL/GenBank/DDBJ whole genome shotgun (WGS) entry which is preliminary data.</text>
</comment>
<dbReference type="InterPro" id="IPR006311">
    <property type="entry name" value="TAT_signal"/>
</dbReference>
<evidence type="ECO:0000256" key="2">
    <source>
        <dbReference type="ARBA" id="ARBA00022764"/>
    </source>
</evidence>
<dbReference type="OrthoDB" id="6529964at2"/>
<dbReference type="PANTHER" id="PTHR30006">
    <property type="entry name" value="THIAMINE-BINDING PERIPLASMIC PROTEIN-RELATED"/>
    <property type="match status" value="1"/>
</dbReference>
<evidence type="ECO:0000313" key="4">
    <source>
        <dbReference type="EMBL" id="RAI01577.1"/>
    </source>
</evidence>
<dbReference type="PANTHER" id="PTHR30006:SF2">
    <property type="entry name" value="ABC TRANSPORTER SUBSTRATE-BINDING PROTEIN"/>
    <property type="match status" value="1"/>
</dbReference>
<evidence type="ECO:0000313" key="5">
    <source>
        <dbReference type="Proteomes" id="UP000249590"/>
    </source>
</evidence>
<dbReference type="InterPro" id="IPR006059">
    <property type="entry name" value="SBP"/>
</dbReference>
<dbReference type="Proteomes" id="UP000249590">
    <property type="component" value="Unassembled WGS sequence"/>
</dbReference>
<sequence length="359" mass="38988">MINRRTVLRNGLLSTAALGLGTLPFARGVFAAEQEIVAVEWGGNYLAAVEAINGTQDAVDVTFDLHSGGAATVLAKIDAAWPERSFDAVAAFSPVFTSMIREGWCETIDPDEMPNLKDVPRALFMTDADGALKVVPRSITGQYWGYREDMAPFALENVEQLLDDRLRGQILFPSPIMNSNMQMVTIARALGGSVSDIEPAWDFVKELARKGNIGRVSTSDSETLNSLASGETSIAFSATTSFAEVAKVAPVKHLTKMPEDSGFVTALVMEGWAIPSNGRVDAAKEWVNLMMSPDNNGTMNEMIGTVPTNSKAAASEALAHITFTEDELAVHTLQPDWAYQAENMNEWATRWEREVAPLL</sequence>
<organism evidence="4 5">
    <name type="scientific">Acuticoccus sediminis</name>
    <dbReference type="NCBI Taxonomy" id="2184697"/>
    <lineage>
        <taxon>Bacteria</taxon>
        <taxon>Pseudomonadati</taxon>
        <taxon>Pseudomonadota</taxon>
        <taxon>Alphaproteobacteria</taxon>
        <taxon>Hyphomicrobiales</taxon>
        <taxon>Amorphaceae</taxon>
        <taxon>Acuticoccus</taxon>
    </lineage>
</organism>
<evidence type="ECO:0000256" key="1">
    <source>
        <dbReference type="ARBA" id="ARBA00022729"/>
    </source>
</evidence>
<keyword evidence="1 3" id="KW-0732">Signal</keyword>
<keyword evidence="2" id="KW-0574">Periplasm</keyword>
<dbReference type="RefSeq" id="WP_111344519.1">
    <property type="nucleotide sequence ID" value="NZ_QHHQ01000002.1"/>
</dbReference>
<reference evidence="4 5" key="1">
    <citation type="submission" date="2018-05" db="EMBL/GenBank/DDBJ databases">
        <title>Acuticoccus sediminis sp. nov., isolated from deep-sea sediment of Indian Ocean.</title>
        <authorList>
            <person name="Liu X."/>
            <person name="Lai Q."/>
            <person name="Du Y."/>
            <person name="Sun F."/>
            <person name="Zhang X."/>
            <person name="Wang S."/>
            <person name="Shao Z."/>
        </authorList>
    </citation>
    <scope>NUCLEOTIDE SEQUENCE [LARGE SCALE GENOMIC DNA]</scope>
    <source>
        <strain evidence="4 5">PTG4-2</strain>
    </source>
</reference>
<feature type="signal peptide" evidence="3">
    <location>
        <begin position="1"/>
        <end position="31"/>
    </location>
</feature>
<dbReference type="Gene3D" id="3.40.190.10">
    <property type="entry name" value="Periplasmic binding protein-like II"/>
    <property type="match status" value="2"/>
</dbReference>
<proteinExistence type="predicted"/>
<name>A0A8B2NZY1_9HYPH</name>
<dbReference type="Pfam" id="PF13416">
    <property type="entry name" value="SBP_bac_8"/>
    <property type="match status" value="1"/>
</dbReference>
<protein>
    <submittedName>
        <fullName evidence="4">ABC transporter</fullName>
    </submittedName>
</protein>